<evidence type="ECO:0000259" key="5">
    <source>
        <dbReference type="Pfam" id="PF00753"/>
    </source>
</evidence>
<comment type="caution">
    <text evidence="6">The sequence shown here is derived from an EMBL/GenBank/DDBJ whole genome shotgun (WGS) entry which is preliminary data.</text>
</comment>
<sequence length="94" mass="10212">MPGHAPGHMAYVLDSGEDRILFCGDLIHVPAAQFARPELTWAYDLDQSIACATRVKLLREAFDTQAWLAGAHMAKPGLGRVAEEGSGYAFLPIE</sequence>
<evidence type="ECO:0000256" key="4">
    <source>
        <dbReference type="ARBA" id="ARBA00022833"/>
    </source>
</evidence>
<dbReference type="InterPro" id="IPR036866">
    <property type="entry name" value="RibonucZ/Hydroxyglut_hydro"/>
</dbReference>
<dbReference type="PANTHER" id="PTHR42978:SF6">
    <property type="entry name" value="QUORUM-QUENCHING LACTONASE YTNP-RELATED"/>
    <property type="match status" value="1"/>
</dbReference>
<dbReference type="InterPro" id="IPR051013">
    <property type="entry name" value="MBL_superfamily_lactonases"/>
</dbReference>
<evidence type="ECO:0000256" key="2">
    <source>
        <dbReference type="ARBA" id="ARBA00022723"/>
    </source>
</evidence>
<evidence type="ECO:0000313" key="7">
    <source>
        <dbReference type="Proteomes" id="UP000321058"/>
    </source>
</evidence>
<dbReference type="PANTHER" id="PTHR42978">
    <property type="entry name" value="QUORUM-QUENCHING LACTONASE YTNP-RELATED-RELATED"/>
    <property type="match status" value="1"/>
</dbReference>
<keyword evidence="4" id="KW-0862">Zinc</keyword>
<evidence type="ECO:0000256" key="3">
    <source>
        <dbReference type="ARBA" id="ARBA00022801"/>
    </source>
</evidence>
<reference evidence="6 7" key="1">
    <citation type="submission" date="2019-07" db="EMBL/GenBank/DDBJ databases">
        <title>Whole genome shotgun sequence of Reyranella soli NBRC 108950.</title>
        <authorList>
            <person name="Hosoyama A."/>
            <person name="Uohara A."/>
            <person name="Ohji S."/>
            <person name="Ichikawa N."/>
        </authorList>
    </citation>
    <scope>NUCLEOTIDE SEQUENCE [LARGE SCALE GENOMIC DNA]</scope>
    <source>
        <strain evidence="6 7">NBRC 108950</strain>
    </source>
</reference>
<evidence type="ECO:0000313" key="6">
    <source>
        <dbReference type="EMBL" id="GEP55016.1"/>
    </source>
</evidence>
<proteinExistence type="inferred from homology"/>
<dbReference type="AlphaFoldDB" id="A0A512N7Q3"/>
<dbReference type="EMBL" id="BKAJ01000033">
    <property type="protein sequence ID" value="GEP55016.1"/>
    <property type="molecule type" value="Genomic_DNA"/>
</dbReference>
<dbReference type="Pfam" id="PF00753">
    <property type="entry name" value="Lactamase_B"/>
    <property type="match status" value="1"/>
</dbReference>
<protein>
    <recommendedName>
        <fullName evidence="5">Metallo-beta-lactamase domain-containing protein</fullName>
    </recommendedName>
</protein>
<keyword evidence="7" id="KW-1185">Reference proteome</keyword>
<dbReference type="InterPro" id="IPR001279">
    <property type="entry name" value="Metallo-B-lactamas"/>
</dbReference>
<dbReference type="GO" id="GO:0016787">
    <property type="term" value="F:hydrolase activity"/>
    <property type="evidence" value="ECO:0007669"/>
    <property type="project" value="UniProtKB-KW"/>
</dbReference>
<name>A0A512N7Q3_9HYPH</name>
<keyword evidence="2" id="KW-0479">Metal-binding</keyword>
<keyword evidence="3" id="KW-0378">Hydrolase</keyword>
<feature type="domain" description="Metallo-beta-lactamase" evidence="5">
    <location>
        <begin position="1"/>
        <end position="72"/>
    </location>
</feature>
<dbReference type="GO" id="GO:0046872">
    <property type="term" value="F:metal ion binding"/>
    <property type="evidence" value="ECO:0007669"/>
    <property type="project" value="UniProtKB-KW"/>
</dbReference>
<evidence type="ECO:0000256" key="1">
    <source>
        <dbReference type="ARBA" id="ARBA00007749"/>
    </source>
</evidence>
<organism evidence="6 7">
    <name type="scientific">Reyranella soli</name>
    <dbReference type="NCBI Taxonomy" id="1230389"/>
    <lineage>
        <taxon>Bacteria</taxon>
        <taxon>Pseudomonadati</taxon>
        <taxon>Pseudomonadota</taxon>
        <taxon>Alphaproteobacteria</taxon>
        <taxon>Hyphomicrobiales</taxon>
        <taxon>Reyranellaceae</taxon>
        <taxon>Reyranella</taxon>
    </lineage>
</organism>
<gene>
    <name evidence="6" type="ORF">RSO01_21820</name>
</gene>
<dbReference type="Proteomes" id="UP000321058">
    <property type="component" value="Unassembled WGS sequence"/>
</dbReference>
<comment type="similarity">
    <text evidence="1">Belongs to the metallo-beta-lactamase superfamily.</text>
</comment>
<dbReference type="SUPFAM" id="SSF56281">
    <property type="entry name" value="Metallo-hydrolase/oxidoreductase"/>
    <property type="match status" value="1"/>
</dbReference>
<dbReference type="Gene3D" id="3.60.15.10">
    <property type="entry name" value="Ribonuclease Z/Hydroxyacylglutathione hydrolase-like"/>
    <property type="match status" value="1"/>
</dbReference>
<accession>A0A512N7Q3</accession>